<evidence type="ECO:0000259" key="3">
    <source>
        <dbReference type="PROSITE" id="PS50157"/>
    </source>
</evidence>
<proteinExistence type="predicted"/>
<dbReference type="InterPro" id="IPR013087">
    <property type="entry name" value="Znf_C2H2_type"/>
</dbReference>
<reference evidence="4" key="1">
    <citation type="journal article" date="2021" name="G3 (Bethesda)">
        <title>Genome and transcriptome analysis of the beet armyworm Spodoptera exigua reveals targets for pest control. .</title>
        <authorList>
            <person name="Simon S."/>
            <person name="Breeschoten T."/>
            <person name="Jansen H.J."/>
            <person name="Dirks R.P."/>
            <person name="Schranz M.E."/>
            <person name="Ros V.I.D."/>
        </authorList>
    </citation>
    <scope>NUCLEOTIDE SEQUENCE</scope>
    <source>
        <strain evidence="4">TB_SE_WUR_2020</strain>
    </source>
</reference>
<comment type="caution">
    <text evidence="4">The sequence shown here is derived from an EMBL/GenBank/DDBJ whole genome shotgun (WGS) entry which is preliminary data.</text>
</comment>
<organism evidence="4 5">
    <name type="scientific">Spodoptera exigua</name>
    <name type="common">Beet armyworm</name>
    <name type="synonym">Noctua fulgens</name>
    <dbReference type="NCBI Taxonomy" id="7107"/>
    <lineage>
        <taxon>Eukaryota</taxon>
        <taxon>Metazoa</taxon>
        <taxon>Ecdysozoa</taxon>
        <taxon>Arthropoda</taxon>
        <taxon>Hexapoda</taxon>
        <taxon>Insecta</taxon>
        <taxon>Pterygota</taxon>
        <taxon>Neoptera</taxon>
        <taxon>Endopterygota</taxon>
        <taxon>Lepidoptera</taxon>
        <taxon>Glossata</taxon>
        <taxon>Ditrysia</taxon>
        <taxon>Noctuoidea</taxon>
        <taxon>Noctuidae</taxon>
        <taxon>Amphipyrinae</taxon>
        <taxon>Spodoptera</taxon>
    </lineage>
</organism>
<keyword evidence="1" id="KW-0863">Zinc-finger</keyword>
<dbReference type="Proteomes" id="UP000814243">
    <property type="component" value="Unassembled WGS sequence"/>
</dbReference>
<name>A0A922SFJ0_SPOEX</name>
<evidence type="ECO:0000313" key="4">
    <source>
        <dbReference type="EMBL" id="KAH9635926.1"/>
    </source>
</evidence>
<feature type="region of interest" description="Disordered" evidence="2">
    <location>
        <begin position="118"/>
        <end position="147"/>
    </location>
</feature>
<feature type="domain" description="C2H2-type" evidence="3">
    <location>
        <begin position="31"/>
        <end position="59"/>
    </location>
</feature>
<dbReference type="AlphaFoldDB" id="A0A922SFJ0"/>
<protein>
    <recommendedName>
        <fullName evidence="3">C2H2-type domain-containing protein</fullName>
    </recommendedName>
</protein>
<keyword evidence="1" id="KW-0862">Zinc</keyword>
<gene>
    <name evidence="4" type="ORF">HF086_002486</name>
</gene>
<accession>A0A922SFJ0</accession>
<dbReference type="GO" id="GO:0008270">
    <property type="term" value="F:zinc ion binding"/>
    <property type="evidence" value="ECO:0007669"/>
    <property type="project" value="UniProtKB-KW"/>
</dbReference>
<dbReference type="PROSITE" id="PS00028">
    <property type="entry name" value="ZINC_FINGER_C2H2_1"/>
    <property type="match status" value="1"/>
</dbReference>
<evidence type="ECO:0000256" key="1">
    <source>
        <dbReference type="PROSITE-ProRule" id="PRU00042"/>
    </source>
</evidence>
<keyword evidence="1" id="KW-0479">Metal-binding</keyword>
<dbReference type="PROSITE" id="PS50157">
    <property type="entry name" value="ZINC_FINGER_C2H2_2"/>
    <property type="match status" value="1"/>
</dbReference>
<sequence>MAEPQERFVNVVPTSRVKVKKEIVHDDDDAFHCRLCWKGFASEVALRNHARMEHIDAYASGNPAVWTHVNDKKKQPTEDHIIKLKTEQVLSEMEPTSVMALASNDVSYIIIKAEDGPETKKKRIERVGKKDKEEKQVQRKDKSEPIT</sequence>
<evidence type="ECO:0000256" key="2">
    <source>
        <dbReference type="SAM" id="MobiDB-lite"/>
    </source>
</evidence>
<evidence type="ECO:0000313" key="5">
    <source>
        <dbReference type="Proteomes" id="UP000814243"/>
    </source>
</evidence>
<dbReference type="EMBL" id="JACEFF010000528">
    <property type="protein sequence ID" value="KAH9635926.1"/>
    <property type="molecule type" value="Genomic_DNA"/>
</dbReference>